<comment type="function">
    <text evidence="7 8">Cell wall formation. Catalyzes the addition of glutamate to the nucleotide precursor UDP-N-acetylmuramoyl-L-alanine (UMA).</text>
</comment>
<evidence type="ECO:0000256" key="2">
    <source>
        <dbReference type="ARBA" id="ARBA00004752"/>
    </source>
</evidence>
<evidence type="ECO:0000256" key="1">
    <source>
        <dbReference type="ARBA" id="ARBA00004496"/>
    </source>
</evidence>
<dbReference type="KEGG" id="dak:DaAHT2_1482"/>
<evidence type="ECO:0000313" key="12">
    <source>
        <dbReference type="Proteomes" id="UP000001508"/>
    </source>
</evidence>
<organism evidence="11 12">
    <name type="scientific">Desulfurivibrio alkaliphilus (strain DSM 19089 / UNIQEM U267 / AHT2)</name>
    <dbReference type="NCBI Taxonomy" id="589865"/>
    <lineage>
        <taxon>Bacteria</taxon>
        <taxon>Pseudomonadati</taxon>
        <taxon>Thermodesulfobacteriota</taxon>
        <taxon>Desulfobulbia</taxon>
        <taxon>Desulfobulbales</taxon>
        <taxon>Desulfobulbaceae</taxon>
        <taxon>Desulfurivibrio</taxon>
    </lineage>
</organism>
<dbReference type="UniPathway" id="UPA00219"/>
<name>D6Z3Q2_DESAT</name>
<dbReference type="FunCoup" id="D6Z3Q2">
    <property type="interactions" value="460"/>
</dbReference>
<dbReference type="SUPFAM" id="SSF51984">
    <property type="entry name" value="MurCD N-terminal domain"/>
    <property type="match status" value="1"/>
</dbReference>
<keyword evidence="7 8" id="KW-0132">Cell division</keyword>
<dbReference type="Pfam" id="PF02875">
    <property type="entry name" value="Mur_ligase_C"/>
    <property type="match status" value="1"/>
</dbReference>
<evidence type="ECO:0000259" key="10">
    <source>
        <dbReference type="Pfam" id="PF08245"/>
    </source>
</evidence>
<evidence type="ECO:0000256" key="5">
    <source>
        <dbReference type="ARBA" id="ARBA00022741"/>
    </source>
</evidence>
<dbReference type="InterPro" id="IPR004101">
    <property type="entry name" value="Mur_ligase_C"/>
</dbReference>
<dbReference type="InterPro" id="IPR013221">
    <property type="entry name" value="Mur_ligase_cen"/>
</dbReference>
<dbReference type="GO" id="GO:0008360">
    <property type="term" value="P:regulation of cell shape"/>
    <property type="evidence" value="ECO:0007669"/>
    <property type="project" value="UniProtKB-KW"/>
</dbReference>
<dbReference type="GO" id="GO:0071555">
    <property type="term" value="P:cell wall organization"/>
    <property type="evidence" value="ECO:0007669"/>
    <property type="project" value="UniProtKB-KW"/>
</dbReference>
<comment type="catalytic activity">
    <reaction evidence="7 8">
        <text>UDP-N-acetyl-alpha-D-muramoyl-L-alanine + D-glutamate + ATP = UDP-N-acetyl-alpha-D-muramoyl-L-alanyl-D-glutamate + ADP + phosphate + H(+)</text>
        <dbReference type="Rhea" id="RHEA:16429"/>
        <dbReference type="ChEBI" id="CHEBI:15378"/>
        <dbReference type="ChEBI" id="CHEBI:29986"/>
        <dbReference type="ChEBI" id="CHEBI:30616"/>
        <dbReference type="ChEBI" id="CHEBI:43474"/>
        <dbReference type="ChEBI" id="CHEBI:83898"/>
        <dbReference type="ChEBI" id="CHEBI:83900"/>
        <dbReference type="ChEBI" id="CHEBI:456216"/>
        <dbReference type="EC" id="6.3.2.9"/>
    </reaction>
</comment>
<keyword evidence="7 8" id="KW-0133">Cell shape</keyword>
<dbReference type="InParanoid" id="D6Z3Q2"/>
<gene>
    <name evidence="7" type="primary">murD</name>
    <name evidence="11" type="ordered locus">DaAHT2_1482</name>
</gene>
<dbReference type="PANTHER" id="PTHR43692:SF1">
    <property type="entry name" value="UDP-N-ACETYLMURAMOYLALANINE--D-GLUTAMATE LIGASE"/>
    <property type="match status" value="1"/>
</dbReference>
<dbReference type="EMBL" id="CP001940">
    <property type="protein sequence ID" value="ADH86177.1"/>
    <property type="molecule type" value="Genomic_DNA"/>
</dbReference>
<evidence type="ECO:0000256" key="6">
    <source>
        <dbReference type="ARBA" id="ARBA00022840"/>
    </source>
</evidence>
<keyword evidence="3 7" id="KW-0963">Cytoplasm</keyword>
<dbReference type="InterPro" id="IPR036565">
    <property type="entry name" value="Mur-like_cat_sf"/>
</dbReference>
<feature type="domain" description="Mur ligase central" evidence="10">
    <location>
        <begin position="127"/>
        <end position="317"/>
    </location>
</feature>
<evidence type="ECO:0000256" key="4">
    <source>
        <dbReference type="ARBA" id="ARBA00022598"/>
    </source>
</evidence>
<dbReference type="EC" id="6.3.2.9" evidence="7 8"/>
<sequence length="497" mass="51563">MLMLMAGDDMTFAGSLTGKHVLVVGLGKSGCAAARFLVKQGVRISVSEGGRAVAPASRMVQWLQERGVYCELGGHSPQLFAGVDVILLSPGIPLDIPALDAARAAGVPIIGELALAPEYLRTPVIAVTGTNGKSTVTTLVGELLRAAGRNVFVGGNLGTPLCEYLAGPQEADWAVLEVSSFQLDSAGKFSPDIAVLLNISPDHLDRYPDYAAYAASKWRIVANQGREQWAVINRDDPEILRLLAAGPPASRVFGFGGRGMAGPLAANQSREAAPGPPVDGLRLCLTQEDEHCEEYPLPANELAVEPNRQNALAAVLAARLAGCPPAAVGPALAAFQALPHRLALVATVAGVRYYDDSKATNIGAVISALQGLPGPVVLIAGGLDKGGDYRLLLPAIKEKVRAVVLIGSAREKMRAALAPAVPVTEAADLPSAVRIATQLAAAGEAVLLSPACASFDMFAGYAQRGEVFRRAVRELAEDNALGGGAVGHCPAMEAMFA</sequence>
<reference evidence="12" key="1">
    <citation type="submission" date="2010-02" db="EMBL/GenBank/DDBJ databases">
        <title>Complete sequence of Desulfurivibrio alkaliphilus AHT2.</title>
        <authorList>
            <consortium name="US DOE Joint Genome Institute"/>
            <person name="Pitluck S."/>
            <person name="Chertkov O."/>
            <person name="Detter J.C."/>
            <person name="Han C."/>
            <person name="Tapia R."/>
            <person name="Larimer F."/>
            <person name="Land M."/>
            <person name="Hauser L."/>
            <person name="Kyrpides N."/>
            <person name="Mikhailova N."/>
            <person name="Sorokin D.Y."/>
            <person name="Muyzer G."/>
            <person name="Woyke T."/>
        </authorList>
    </citation>
    <scope>NUCLEOTIDE SEQUENCE [LARGE SCALE GENOMIC DNA]</scope>
    <source>
        <strain evidence="12">DSM 19089 / UNIQEM U267 / AHT2</strain>
    </source>
</reference>
<protein>
    <recommendedName>
        <fullName evidence="7 8">UDP-N-acetylmuramoylalanine--D-glutamate ligase</fullName>
        <ecNumber evidence="7 8">6.3.2.9</ecNumber>
    </recommendedName>
    <alternativeName>
        <fullName evidence="7">D-glutamic acid-adding enzyme</fullName>
    </alternativeName>
    <alternativeName>
        <fullName evidence="7">UDP-N-acetylmuramoyl-L-alanyl-D-glutamate synthetase</fullName>
    </alternativeName>
</protein>
<evidence type="ECO:0000256" key="7">
    <source>
        <dbReference type="HAMAP-Rule" id="MF_00639"/>
    </source>
</evidence>
<dbReference type="NCBIfam" id="TIGR01087">
    <property type="entry name" value="murD"/>
    <property type="match status" value="1"/>
</dbReference>
<feature type="domain" description="Mur ligase C-terminal" evidence="9">
    <location>
        <begin position="340"/>
        <end position="452"/>
    </location>
</feature>
<keyword evidence="5 7" id="KW-0547">Nucleotide-binding</keyword>
<dbReference type="Pfam" id="PF08245">
    <property type="entry name" value="Mur_ligase_M"/>
    <property type="match status" value="1"/>
</dbReference>
<dbReference type="GO" id="GO:0051301">
    <property type="term" value="P:cell division"/>
    <property type="evidence" value="ECO:0007669"/>
    <property type="project" value="UniProtKB-KW"/>
</dbReference>
<evidence type="ECO:0000313" key="11">
    <source>
        <dbReference type="EMBL" id="ADH86177.1"/>
    </source>
</evidence>
<comment type="subcellular location">
    <subcellularLocation>
        <location evidence="1 7 8">Cytoplasm</location>
    </subcellularLocation>
</comment>
<keyword evidence="7 8" id="KW-0131">Cell cycle</keyword>
<accession>D6Z3Q2</accession>
<dbReference type="HOGENOM" id="CLU_032540_0_0_7"/>
<dbReference type="InterPro" id="IPR036615">
    <property type="entry name" value="Mur_ligase_C_dom_sf"/>
</dbReference>
<keyword evidence="12" id="KW-1185">Reference proteome</keyword>
<dbReference type="SUPFAM" id="SSF53623">
    <property type="entry name" value="MurD-like peptide ligases, catalytic domain"/>
    <property type="match status" value="1"/>
</dbReference>
<dbReference type="PANTHER" id="PTHR43692">
    <property type="entry name" value="UDP-N-ACETYLMURAMOYLALANINE--D-GLUTAMATE LIGASE"/>
    <property type="match status" value="1"/>
</dbReference>
<dbReference type="GO" id="GO:0005737">
    <property type="term" value="C:cytoplasm"/>
    <property type="evidence" value="ECO:0007669"/>
    <property type="project" value="UniProtKB-SubCell"/>
</dbReference>
<dbReference type="Proteomes" id="UP000001508">
    <property type="component" value="Chromosome"/>
</dbReference>
<comment type="similarity">
    <text evidence="7">Belongs to the MurCDEF family.</text>
</comment>
<evidence type="ECO:0000259" key="9">
    <source>
        <dbReference type="Pfam" id="PF02875"/>
    </source>
</evidence>
<keyword evidence="4 7" id="KW-0436">Ligase</keyword>
<dbReference type="HAMAP" id="MF_00639">
    <property type="entry name" value="MurD"/>
    <property type="match status" value="1"/>
</dbReference>
<dbReference type="STRING" id="589865.DaAHT2_1482"/>
<evidence type="ECO:0000256" key="8">
    <source>
        <dbReference type="RuleBase" id="RU003664"/>
    </source>
</evidence>
<dbReference type="eggNOG" id="COG0771">
    <property type="taxonomic scope" value="Bacteria"/>
</dbReference>
<dbReference type="Gene3D" id="3.90.190.20">
    <property type="entry name" value="Mur ligase, C-terminal domain"/>
    <property type="match status" value="1"/>
</dbReference>
<dbReference type="GO" id="GO:0008764">
    <property type="term" value="F:UDP-N-acetylmuramoylalanine-D-glutamate ligase activity"/>
    <property type="evidence" value="ECO:0007669"/>
    <property type="project" value="UniProtKB-UniRule"/>
</dbReference>
<keyword evidence="6 7" id="KW-0067">ATP-binding</keyword>
<proteinExistence type="inferred from homology"/>
<feature type="binding site" evidence="7">
    <location>
        <begin position="129"/>
        <end position="135"/>
    </location>
    <ligand>
        <name>ATP</name>
        <dbReference type="ChEBI" id="CHEBI:30616"/>
    </ligand>
</feature>
<dbReference type="GO" id="GO:0005524">
    <property type="term" value="F:ATP binding"/>
    <property type="evidence" value="ECO:0007669"/>
    <property type="project" value="UniProtKB-UniRule"/>
</dbReference>
<dbReference type="Gene3D" id="3.40.1190.10">
    <property type="entry name" value="Mur-like, catalytic domain"/>
    <property type="match status" value="1"/>
</dbReference>
<comment type="pathway">
    <text evidence="2 7 8">Cell wall biogenesis; peptidoglycan biosynthesis.</text>
</comment>
<evidence type="ECO:0000256" key="3">
    <source>
        <dbReference type="ARBA" id="ARBA00022490"/>
    </source>
</evidence>
<keyword evidence="7 8" id="KW-0573">Peptidoglycan synthesis</keyword>
<dbReference type="SUPFAM" id="SSF53244">
    <property type="entry name" value="MurD-like peptide ligases, peptide-binding domain"/>
    <property type="match status" value="1"/>
</dbReference>
<dbReference type="AlphaFoldDB" id="D6Z3Q2"/>
<dbReference type="Pfam" id="PF21799">
    <property type="entry name" value="MurD-like_N"/>
    <property type="match status" value="1"/>
</dbReference>
<dbReference type="InterPro" id="IPR005762">
    <property type="entry name" value="MurD"/>
</dbReference>
<dbReference type="Gene3D" id="3.40.50.720">
    <property type="entry name" value="NAD(P)-binding Rossmann-like Domain"/>
    <property type="match status" value="1"/>
</dbReference>
<dbReference type="GO" id="GO:0009252">
    <property type="term" value="P:peptidoglycan biosynthetic process"/>
    <property type="evidence" value="ECO:0007669"/>
    <property type="project" value="UniProtKB-UniRule"/>
</dbReference>
<keyword evidence="7 8" id="KW-0961">Cell wall biogenesis/degradation</keyword>